<feature type="compositionally biased region" description="Basic residues" evidence="11">
    <location>
        <begin position="377"/>
        <end position="390"/>
    </location>
</feature>
<dbReference type="GO" id="GO:0005524">
    <property type="term" value="F:ATP binding"/>
    <property type="evidence" value="ECO:0007669"/>
    <property type="project" value="UniProtKB-UniRule"/>
</dbReference>
<feature type="compositionally biased region" description="Basic residues" evidence="11">
    <location>
        <begin position="528"/>
        <end position="538"/>
    </location>
</feature>
<dbReference type="FunFam" id="1.10.510.10:FF:000415">
    <property type="entry name" value="CMGC/CDK/CRK7 protein kinase, variant"/>
    <property type="match status" value="1"/>
</dbReference>
<reference evidence="13 14" key="1">
    <citation type="journal article" date="2020" name="ISME J.">
        <title>Uncovering the hidden diversity of litter-decomposition mechanisms in mushroom-forming fungi.</title>
        <authorList>
            <person name="Floudas D."/>
            <person name="Bentzer J."/>
            <person name="Ahren D."/>
            <person name="Johansson T."/>
            <person name="Persson P."/>
            <person name="Tunlid A."/>
        </authorList>
    </citation>
    <scope>NUCLEOTIDE SEQUENCE [LARGE SCALE GENOMIC DNA]</scope>
    <source>
        <strain evidence="13 14">CBS 175.51</strain>
    </source>
</reference>
<dbReference type="PANTHER" id="PTHR24056">
    <property type="entry name" value="CELL DIVISION PROTEIN KINASE"/>
    <property type="match status" value="1"/>
</dbReference>
<feature type="region of interest" description="Disordered" evidence="11">
    <location>
        <begin position="712"/>
        <end position="839"/>
    </location>
</feature>
<organism evidence="13 14">
    <name type="scientific">Ephemerocybe angulata</name>
    <dbReference type="NCBI Taxonomy" id="980116"/>
    <lineage>
        <taxon>Eukaryota</taxon>
        <taxon>Fungi</taxon>
        <taxon>Dikarya</taxon>
        <taxon>Basidiomycota</taxon>
        <taxon>Agaricomycotina</taxon>
        <taxon>Agaricomycetes</taxon>
        <taxon>Agaricomycetidae</taxon>
        <taxon>Agaricales</taxon>
        <taxon>Agaricineae</taxon>
        <taxon>Psathyrellaceae</taxon>
        <taxon>Ephemerocybe</taxon>
    </lineage>
</organism>
<dbReference type="CDD" id="cd07840">
    <property type="entry name" value="STKc_CDK9_like"/>
    <property type="match status" value="1"/>
</dbReference>
<keyword evidence="2" id="KW-0723">Serine/threonine-protein kinase</keyword>
<dbReference type="InterPro" id="IPR000719">
    <property type="entry name" value="Prot_kinase_dom"/>
</dbReference>
<dbReference type="AlphaFoldDB" id="A0A8H5FDV6"/>
<feature type="compositionally biased region" description="Low complexity" evidence="11">
    <location>
        <begin position="778"/>
        <end position="788"/>
    </location>
</feature>
<dbReference type="GO" id="GO:0004693">
    <property type="term" value="F:cyclin-dependent protein serine/threonine kinase activity"/>
    <property type="evidence" value="ECO:0007669"/>
    <property type="project" value="UniProtKB-EC"/>
</dbReference>
<feature type="domain" description="Protein kinase" evidence="12">
    <location>
        <begin position="844"/>
        <end position="1128"/>
    </location>
</feature>
<name>A0A8H5FDV6_9AGAR</name>
<dbReference type="PANTHER" id="PTHR24056:SF546">
    <property type="entry name" value="CYCLIN-DEPENDENT KINASE 12"/>
    <property type="match status" value="1"/>
</dbReference>
<feature type="compositionally biased region" description="Basic and acidic residues" evidence="11">
    <location>
        <begin position="820"/>
        <end position="835"/>
    </location>
</feature>
<keyword evidence="6 10" id="KW-0067">ATP-binding</keyword>
<feature type="compositionally biased region" description="Polar residues" evidence="11">
    <location>
        <begin position="242"/>
        <end position="251"/>
    </location>
</feature>
<feature type="compositionally biased region" description="Basic and acidic residues" evidence="11">
    <location>
        <begin position="1146"/>
        <end position="1156"/>
    </location>
</feature>
<proteinExistence type="inferred from homology"/>
<feature type="compositionally biased region" description="Basic residues" evidence="11">
    <location>
        <begin position="1"/>
        <end position="11"/>
    </location>
</feature>
<feature type="compositionally biased region" description="Acidic residues" evidence="11">
    <location>
        <begin position="634"/>
        <end position="643"/>
    </location>
</feature>
<comment type="similarity">
    <text evidence="1">Belongs to the protein kinase superfamily. CMGC Ser/Thr protein kinase family. CDC2/CDKX subfamily.</text>
</comment>
<evidence type="ECO:0000256" key="5">
    <source>
        <dbReference type="ARBA" id="ARBA00022777"/>
    </source>
</evidence>
<feature type="region of interest" description="Disordered" evidence="11">
    <location>
        <begin position="1"/>
        <end position="82"/>
    </location>
</feature>
<dbReference type="OrthoDB" id="204883at2759"/>
<keyword evidence="4 10" id="KW-0547">Nucleotide-binding</keyword>
<dbReference type="GO" id="GO:0032968">
    <property type="term" value="P:positive regulation of transcription elongation by RNA polymerase II"/>
    <property type="evidence" value="ECO:0007669"/>
    <property type="project" value="TreeGrafter"/>
</dbReference>
<dbReference type="InterPro" id="IPR011009">
    <property type="entry name" value="Kinase-like_dom_sf"/>
</dbReference>
<feature type="region of interest" description="Disordered" evidence="11">
    <location>
        <begin position="594"/>
        <end position="673"/>
    </location>
</feature>
<keyword evidence="3" id="KW-0808">Transferase</keyword>
<dbReference type="InterPro" id="IPR017441">
    <property type="entry name" value="Protein_kinase_ATP_BS"/>
</dbReference>
<dbReference type="InterPro" id="IPR050108">
    <property type="entry name" value="CDK"/>
</dbReference>
<dbReference type="PROSITE" id="PS00108">
    <property type="entry name" value="PROTEIN_KINASE_ST"/>
    <property type="match status" value="1"/>
</dbReference>
<evidence type="ECO:0000256" key="8">
    <source>
        <dbReference type="ARBA" id="ARBA00048367"/>
    </source>
</evidence>
<dbReference type="PROSITE" id="PS00107">
    <property type="entry name" value="PROTEIN_KINASE_ATP"/>
    <property type="match status" value="1"/>
</dbReference>
<dbReference type="GO" id="GO:0030332">
    <property type="term" value="F:cyclin binding"/>
    <property type="evidence" value="ECO:0007669"/>
    <property type="project" value="TreeGrafter"/>
</dbReference>
<evidence type="ECO:0000256" key="1">
    <source>
        <dbReference type="ARBA" id="ARBA00006485"/>
    </source>
</evidence>
<sequence length="1167" mass="132013">MRNQGRNRRSRGKQDVNDEDGFNAREEPHAAKTYHRNRHIAHHDELERIAAASTSGRIPYDVGRDRNAESSRNIRDDGWGHGAVGNERFDYGTYHHAEHDIYDTSMRRDAEGWRGNGEAQHSTRADWNAASYHQSEPSTSHPESSTWTTATTHNTYPGMTPPSHVPRSRGSPSYRTTDYYDDPRPDSYYDAPRGYYPDDQWGQPREVREPLPEDSMSYNTAEKPRNQGWRKESRREKGGGQQKFQSDSGWSTRKKGKEWSGESSQSRWAEDSTGDKHDATSTEDRAWVPAEAWKSGNRASESSSSKQQQSQHREGGRQSQRSSKQQKSSRKSQQSSKQKKSDWREEEAANLNLNNWTRRDVSTSSKKSSDRQPTSSSRRKHPRSLSRSRSRSLESHRSVRSAYAQSRSRSSSPVPKRRRRDPSPDPTPRRSHSPRERDTMGWVPPPREEGRYRSPSPPIWTPASERVTRRSPSPVPTRPTRRSPTYSDMSSERSRSRSPGGGHRRAVHRLPAAPPAHVPTAGPTKSEKKSRKSKKKKNGHDQSHRVDDKRQRYTDPEPKLAEIALPMHPPPAPQTFSHDRVAEPLLVERSSKMVYPPPQAPLQPELPTRIVPPRTTGFKPIGKTNSALKRFFPGDDDDGEQAEVAEHRDPPSAPPASTAHFPQAAYGHGANGHYGQNGFGAPYQVPPHGRGKWPAIPHNVALAMENGYRQHYTQLPGLPPPPHPTEATQLWNQPIPNWLPDSVPPRPIPAQPTWSQPPIAPTVPLAPEQAQQPPPYSPVQQSPTYSPYVSPSNMAPASFNVSPNQEPQGGRDVGLPPHSSESETRRAAPEPESKKTVTSSKELYAILNQVGEGTFGKVYKAQNTASKLYVALKRIRMETERDGFPVTAMREIKLLQSLKHQNVVRLHEMMVSNGSVFMVFEYMDHDLTGILSQNQFKFSDAHLKSLCHQMLAGLAYLHHKGVIHRDIKGSNILLNNRGELKLADFGLARFYQKRRRSDYTNRVITLWYRPPELLFGATIYGAEVDMWSAGCIMLELFTKKPVFQGNDEINQLQVIFKILGTPTPDRWLGLLNLPWYELIKPREALPNRFRDLFSKWMSPAALDLAERLLTYDPSQRVSAQDAMDAPYFTQEGPSAEPPTGLSTLEGEWHELETKVERQKKRKKESAA</sequence>
<feature type="compositionally biased region" description="Low complexity" evidence="11">
    <location>
        <begin position="135"/>
        <end position="155"/>
    </location>
</feature>
<feature type="compositionally biased region" description="Basic and acidic residues" evidence="11">
    <location>
        <begin position="62"/>
        <end position="79"/>
    </location>
</feature>
<feature type="compositionally biased region" description="Polar residues" evidence="11">
    <location>
        <begin position="789"/>
        <end position="807"/>
    </location>
</feature>
<feature type="compositionally biased region" description="Low complexity" evidence="11">
    <location>
        <begin position="300"/>
        <end position="310"/>
    </location>
</feature>
<dbReference type="Pfam" id="PF00069">
    <property type="entry name" value="Pkinase"/>
    <property type="match status" value="1"/>
</dbReference>
<feature type="region of interest" description="Disordered" evidence="11">
    <location>
        <begin position="1126"/>
        <end position="1167"/>
    </location>
</feature>
<dbReference type="Gene3D" id="3.30.200.20">
    <property type="entry name" value="Phosphorylase Kinase, domain 1"/>
    <property type="match status" value="1"/>
</dbReference>
<evidence type="ECO:0000256" key="2">
    <source>
        <dbReference type="ARBA" id="ARBA00022527"/>
    </source>
</evidence>
<dbReference type="SUPFAM" id="SSF56112">
    <property type="entry name" value="Protein kinase-like (PK-like)"/>
    <property type="match status" value="1"/>
</dbReference>
<comment type="catalytic activity">
    <reaction evidence="9">
        <text>[DNA-directed RNA polymerase] + ATP = phospho-[DNA-directed RNA polymerase] + ADP + H(+)</text>
        <dbReference type="Rhea" id="RHEA:10216"/>
        <dbReference type="Rhea" id="RHEA-COMP:11321"/>
        <dbReference type="Rhea" id="RHEA-COMP:11322"/>
        <dbReference type="ChEBI" id="CHEBI:15378"/>
        <dbReference type="ChEBI" id="CHEBI:30616"/>
        <dbReference type="ChEBI" id="CHEBI:43176"/>
        <dbReference type="ChEBI" id="CHEBI:68546"/>
        <dbReference type="ChEBI" id="CHEBI:456216"/>
        <dbReference type="EC" id="2.7.11.23"/>
    </reaction>
</comment>
<dbReference type="GO" id="GO:0008353">
    <property type="term" value="F:RNA polymerase II CTD heptapeptide repeat kinase activity"/>
    <property type="evidence" value="ECO:0007669"/>
    <property type="project" value="UniProtKB-EC"/>
</dbReference>
<evidence type="ECO:0000313" key="13">
    <source>
        <dbReference type="EMBL" id="KAF5333520.1"/>
    </source>
</evidence>
<dbReference type="FunFam" id="3.30.200.20:FF:000124">
    <property type="entry name" value="Cyclin-dependent kinase 4"/>
    <property type="match status" value="1"/>
</dbReference>
<dbReference type="Proteomes" id="UP000541558">
    <property type="component" value="Unassembled WGS sequence"/>
</dbReference>
<protein>
    <recommendedName>
        <fullName evidence="12">Protein kinase domain-containing protein</fullName>
    </recommendedName>
</protein>
<feature type="compositionally biased region" description="Low complexity" evidence="11">
    <location>
        <begin position="400"/>
        <end position="414"/>
    </location>
</feature>
<feature type="compositionally biased region" description="Low complexity" evidence="11">
    <location>
        <begin position="317"/>
        <end position="336"/>
    </location>
</feature>
<dbReference type="Gene3D" id="1.10.510.10">
    <property type="entry name" value="Transferase(Phosphotransferase) domain 1"/>
    <property type="match status" value="1"/>
</dbReference>
<feature type="compositionally biased region" description="Basic and acidic residues" evidence="11">
    <location>
        <begin position="268"/>
        <end position="286"/>
    </location>
</feature>
<evidence type="ECO:0000256" key="3">
    <source>
        <dbReference type="ARBA" id="ARBA00022679"/>
    </source>
</evidence>
<feature type="compositionally biased region" description="Basic and acidic residues" evidence="11">
    <location>
        <begin position="12"/>
        <end position="30"/>
    </location>
</feature>
<feature type="compositionally biased region" description="Basic residues" evidence="11">
    <location>
        <begin position="1157"/>
        <end position="1167"/>
    </location>
</feature>
<feature type="region of interest" description="Disordered" evidence="11">
    <location>
        <begin position="111"/>
        <end position="556"/>
    </location>
</feature>
<feature type="compositionally biased region" description="Polar residues" evidence="11">
    <location>
        <begin position="362"/>
        <end position="374"/>
    </location>
</feature>
<evidence type="ECO:0000256" key="11">
    <source>
        <dbReference type="SAM" id="MobiDB-lite"/>
    </source>
</evidence>
<evidence type="ECO:0000256" key="7">
    <source>
        <dbReference type="ARBA" id="ARBA00047811"/>
    </source>
</evidence>
<feature type="compositionally biased region" description="Basic and acidic residues" evidence="11">
    <location>
        <begin position="539"/>
        <end position="556"/>
    </location>
</feature>
<comment type="caution">
    <text evidence="13">The sequence shown here is derived from an EMBL/GenBank/DDBJ whole genome shotgun (WGS) entry which is preliminary data.</text>
</comment>
<feature type="compositionally biased region" description="Basic residues" evidence="11">
    <location>
        <begin position="32"/>
        <end position="41"/>
    </location>
</feature>
<feature type="compositionally biased region" description="Basic and acidic residues" evidence="11">
    <location>
        <begin position="222"/>
        <end position="238"/>
    </location>
</feature>
<keyword evidence="5" id="KW-0418">Kinase</keyword>
<dbReference type="EMBL" id="JAACJK010000109">
    <property type="protein sequence ID" value="KAF5333520.1"/>
    <property type="molecule type" value="Genomic_DNA"/>
</dbReference>
<keyword evidence="14" id="KW-1185">Reference proteome</keyword>
<evidence type="ECO:0000256" key="10">
    <source>
        <dbReference type="PROSITE-ProRule" id="PRU10141"/>
    </source>
</evidence>
<dbReference type="GO" id="GO:0008024">
    <property type="term" value="C:cyclin/CDK positive transcription elongation factor complex"/>
    <property type="evidence" value="ECO:0007669"/>
    <property type="project" value="TreeGrafter"/>
</dbReference>
<dbReference type="PROSITE" id="PS50011">
    <property type="entry name" value="PROTEIN_KINASE_DOM"/>
    <property type="match status" value="1"/>
</dbReference>
<evidence type="ECO:0000256" key="4">
    <source>
        <dbReference type="ARBA" id="ARBA00022741"/>
    </source>
</evidence>
<comment type="catalytic activity">
    <reaction evidence="8">
        <text>L-seryl-[protein] + ATP = O-phospho-L-seryl-[protein] + ADP + H(+)</text>
        <dbReference type="Rhea" id="RHEA:17989"/>
        <dbReference type="Rhea" id="RHEA-COMP:9863"/>
        <dbReference type="Rhea" id="RHEA-COMP:11604"/>
        <dbReference type="ChEBI" id="CHEBI:15378"/>
        <dbReference type="ChEBI" id="CHEBI:29999"/>
        <dbReference type="ChEBI" id="CHEBI:30616"/>
        <dbReference type="ChEBI" id="CHEBI:83421"/>
        <dbReference type="ChEBI" id="CHEBI:456216"/>
        <dbReference type="EC" id="2.7.11.22"/>
    </reaction>
</comment>
<evidence type="ECO:0000256" key="9">
    <source>
        <dbReference type="ARBA" id="ARBA00049280"/>
    </source>
</evidence>
<accession>A0A8H5FDV6</accession>
<dbReference type="SMART" id="SM00220">
    <property type="entry name" value="S_TKc"/>
    <property type="match status" value="1"/>
</dbReference>
<feature type="compositionally biased region" description="Polar residues" evidence="11">
    <location>
        <begin position="726"/>
        <end position="735"/>
    </location>
</feature>
<dbReference type="InterPro" id="IPR008271">
    <property type="entry name" value="Ser/Thr_kinase_AS"/>
</dbReference>
<comment type="catalytic activity">
    <reaction evidence="7">
        <text>L-threonyl-[protein] + ATP = O-phospho-L-threonyl-[protein] + ADP + H(+)</text>
        <dbReference type="Rhea" id="RHEA:46608"/>
        <dbReference type="Rhea" id="RHEA-COMP:11060"/>
        <dbReference type="Rhea" id="RHEA-COMP:11605"/>
        <dbReference type="ChEBI" id="CHEBI:15378"/>
        <dbReference type="ChEBI" id="CHEBI:30013"/>
        <dbReference type="ChEBI" id="CHEBI:30616"/>
        <dbReference type="ChEBI" id="CHEBI:61977"/>
        <dbReference type="ChEBI" id="CHEBI:456216"/>
        <dbReference type="EC" id="2.7.11.22"/>
    </reaction>
</comment>
<evidence type="ECO:0000256" key="6">
    <source>
        <dbReference type="ARBA" id="ARBA00022840"/>
    </source>
</evidence>
<evidence type="ECO:0000259" key="12">
    <source>
        <dbReference type="PROSITE" id="PS50011"/>
    </source>
</evidence>
<evidence type="ECO:0000313" key="14">
    <source>
        <dbReference type="Proteomes" id="UP000541558"/>
    </source>
</evidence>
<gene>
    <name evidence="13" type="ORF">D9611_002460</name>
</gene>
<feature type="binding site" evidence="10">
    <location>
        <position position="873"/>
    </location>
    <ligand>
        <name>ATP</name>
        <dbReference type="ChEBI" id="CHEBI:30616"/>
    </ligand>
</feature>